<evidence type="ECO:0000256" key="1">
    <source>
        <dbReference type="SAM" id="MobiDB-lite"/>
    </source>
</evidence>
<proteinExistence type="predicted"/>
<feature type="transmembrane region" description="Helical" evidence="2">
    <location>
        <begin position="96"/>
        <end position="117"/>
    </location>
</feature>
<evidence type="ECO:0000313" key="4">
    <source>
        <dbReference type="Proteomes" id="UP000287247"/>
    </source>
</evidence>
<feature type="compositionally biased region" description="Pro residues" evidence="1">
    <location>
        <begin position="22"/>
        <end position="33"/>
    </location>
</feature>
<dbReference type="RefSeq" id="WP_124976726.1">
    <property type="nucleotide sequence ID" value="NZ_BDQK01000013.1"/>
</dbReference>
<evidence type="ECO:0008006" key="5">
    <source>
        <dbReference type="Google" id="ProtNLM"/>
    </source>
</evidence>
<dbReference type="EMBL" id="BDQK01000013">
    <property type="protein sequence ID" value="GBF81132.1"/>
    <property type="molecule type" value="Genomic_DNA"/>
</dbReference>
<organism evidence="3 4">
    <name type="scientific">Aphanothece sacrum FPU1</name>
    <dbReference type="NCBI Taxonomy" id="1920663"/>
    <lineage>
        <taxon>Bacteria</taxon>
        <taxon>Bacillati</taxon>
        <taxon>Cyanobacteriota</taxon>
        <taxon>Cyanophyceae</taxon>
        <taxon>Oscillatoriophycideae</taxon>
        <taxon>Chroococcales</taxon>
        <taxon>Aphanothecaceae</taxon>
        <taxon>Aphanothece</taxon>
    </lineage>
</organism>
<dbReference type="Pfam" id="PF11947">
    <property type="entry name" value="DUF3464"/>
    <property type="match status" value="1"/>
</dbReference>
<sequence length="156" mass="17406">MFSKPSEGSLPFEPGQKKKKGPNPPPISRPLPPKSAKKSDKSRQEANPGTIPQNVSQRMIRRMAIFSGIPTALGMSSFFIFYWIVSHDWLEIPTYAVAGVSFGLFGLGVLGLSYGIFSASWDENIVGGWWGWQEFTANWGRTINAWRTARQEAKKN</sequence>
<dbReference type="AlphaFoldDB" id="A0A401IIJ1"/>
<feature type="region of interest" description="Disordered" evidence="1">
    <location>
        <begin position="1"/>
        <end position="52"/>
    </location>
</feature>
<keyword evidence="2" id="KW-0812">Transmembrane</keyword>
<dbReference type="PANTHER" id="PTHR34575:SF1">
    <property type="entry name" value="PROTEIN PAM68, CHLOROPLASTIC"/>
    <property type="match status" value="1"/>
</dbReference>
<keyword evidence="2" id="KW-0472">Membrane</keyword>
<name>A0A401IIJ1_APHSA</name>
<comment type="caution">
    <text evidence="3">The sequence shown here is derived from an EMBL/GenBank/DDBJ whole genome shotgun (WGS) entry which is preliminary data.</text>
</comment>
<keyword evidence="2" id="KW-1133">Transmembrane helix</keyword>
<dbReference type="OrthoDB" id="467509at2"/>
<evidence type="ECO:0000313" key="3">
    <source>
        <dbReference type="EMBL" id="GBF81132.1"/>
    </source>
</evidence>
<gene>
    <name evidence="3" type="ORF">AsFPU1_2544</name>
</gene>
<feature type="transmembrane region" description="Helical" evidence="2">
    <location>
        <begin position="63"/>
        <end position="84"/>
    </location>
</feature>
<dbReference type="InterPro" id="IPR021855">
    <property type="entry name" value="PAM68-like"/>
</dbReference>
<reference evidence="4" key="1">
    <citation type="submission" date="2017-05" db="EMBL/GenBank/DDBJ databases">
        <title>Physiological properties and genetic analysis related to exopolysaccharide production of fresh-water unicellular cyanobacterium Aphanothece sacrum, Suizenji Nori, that has been cultured as a food source in Japan.</title>
        <authorList>
            <person name="Kanesaki Y."/>
            <person name="Yoshikawa S."/>
            <person name="Ohki K."/>
        </authorList>
    </citation>
    <scope>NUCLEOTIDE SEQUENCE [LARGE SCALE GENOMIC DNA]</scope>
    <source>
        <strain evidence="4">FPU1</strain>
    </source>
</reference>
<dbReference type="PANTHER" id="PTHR34575">
    <property type="entry name" value="PROTEIN PAM68, CHLOROPLASTIC"/>
    <property type="match status" value="1"/>
</dbReference>
<keyword evidence="4" id="KW-1185">Reference proteome</keyword>
<protein>
    <recommendedName>
        <fullName evidence="5">DUF3464 family protein</fullName>
    </recommendedName>
</protein>
<evidence type="ECO:0000256" key="2">
    <source>
        <dbReference type="SAM" id="Phobius"/>
    </source>
</evidence>
<accession>A0A401IIJ1</accession>
<dbReference type="Proteomes" id="UP000287247">
    <property type="component" value="Unassembled WGS sequence"/>
</dbReference>